<protein>
    <recommendedName>
        <fullName evidence="4">Glycosyltransferase</fullName>
    </recommendedName>
</protein>
<evidence type="ECO:0000256" key="1">
    <source>
        <dbReference type="SAM" id="MobiDB-lite"/>
    </source>
</evidence>
<proteinExistence type="predicted"/>
<evidence type="ECO:0000313" key="3">
    <source>
        <dbReference type="Proteomes" id="UP000190857"/>
    </source>
</evidence>
<gene>
    <name evidence="2" type="ORF">SAMN06309945_2123</name>
</gene>
<evidence type="ECO:0008006" key="4">
    <source>
        <dbReference type="Google" id="ProtNLM"/>
    </source>
</evidence>
<dbReference type="Proteomes" id="UP000190857">
    <property type="component" value="Unassembled WGS sequence"/>
</dbReference>
<feature type="region of interest" description="Disordered" evidence="1">
    <location>
        <begin position="221"/>
        <end position="240"/>
    </location>
</feature>
<dbReference type="AlphaFoldDB" id="A0A1T5KCU3"/>
<sequence length="240" mass="25887">MTTLIVIAKETIPGKVKTRLHPPLSYEEAAEVAAAAIQDTLAAASAVDVDRRILYFDGNLFPPGSEHYEVVPQGTGDLDVRLAHIFDHCTGPTVLIGMDTPQLDARVLRDMFAQWAAEDEAATADANTGDTDADAGTTDVFFGFANDGGFWTLGMREPDGSLIRGVPMSQDDTGRVQLDRLEAAGLRVSLVPELVDVDTIDDARTVATLAPHTRFAETLRRIESTTSATAEGARHEHDRN</sequence>
<dbReference type="InterPro" id="IPR018641">
    <property type="entry name" value="Trfase_1_rSAM/seldom-assoc"/>
</dbReference>
<dbReference type="PANTHER" id="PTHR36529">
    <property type="entry name" value="SLL1095 PROTEIN"/>
    <property type="match status" value="1"/>
</dbReference>
<dbReference type="Pfam" id="PF09837">
    <property type="entry name" value="DUF2064"/>
    <property type="match status" value="1"/>
</dbReference>
<accession>A0A1T5KCU3</accession>
<dbReference type="OrthoDB" id="9798250at2"/>
<dbReference type="PANTHER" id="PTHR36529:SF1">
    <property type="entry name" value="GLYCOSYLTRANSFERASE"/>
    <property type="match status" value="1"/>
</dbReference>
<organism evidence="2 3">
    <name type="scientific">Okibacterium fritillariae</name>
    <dbReference type="NCBI Taxonomy" id="123320"/>
    <lineage>
        <taxon>Bacteria</taxon>
        <taxon>Bacillati</taxon>
        <taxon>Actinomycetota</taxon>
        <taxon>Actinomycetes</taxon>
        <taxon>Micrococcales</taxon>
        <taxon>Microbacteriaceae</taxon>
        <taxon>Okibacterium</taxon>
    </lineage>
</organism>
<reference evidence="2 3" key="1">
    <citation type="submission" date="2017-02" db="EMBL/GenBank/DDBJ databases">
        <authorList>
            <person name="Peterson S.W."/>
        </authorList>
    </citation>
    <scope>NUCLEOTIDE SEQUENCE [LARGE SCALE GENOMIC DNA]</scope>
    <source>
        <strain evidence="2 3">VKM Ac-2059</strain>
    </source>
</reference>
<dbReference type="Gene3D" id="3.90.550.10">
    <property type="entry name" value="Spore Coat Polysaccharide Biosynthesis Protein SpsA, Chain A"/>
    <property type="match status" value="1"/>
</dbReference>
<dbReference type="RefSeq" id="WP_079728189.1">
    <property type="nucleotide sequence ID" value="NZ_FUZP01000002.1"/>
</dbReference>
<evidence type="ECO:0000313" key="2">
    <source>
        <dbReference type="EMBL" id="SKC61513.1"/>
    </source>
</evidence>
<keyword evidence="3" id="KW-1185">Reference proteome</keyword>
<dbReference type="STRING" id="123320.SAMN06309945_2123"/>
<dbReference type="SUPFAM" id="SSF53448">
    <property type="entry name" value="Nucleotide-diphospho-sugar transferases"/>
    <property type="match status" value="1"/>
</dbReference>
<dbReference type="EMBL" id="FUZP01000002">
    <property type="protein sequence ID" value="SKC61513.1"/>
    <property type="molecule type" value="Genomic_DNA"/>
</dbReference>
<name>A0A1T5KCU3_9MICO</name>
<dbReference type="InterPro" id="IPR029044">
    <property type="entry name" value="Nucleotide-diphossugar_trans"/>
</dbReference>